<evidence type="ECO:0000313" key="2">
    <source>
        <dbReference type="Proteomes" id="UP001153269"/>
    </source>
</evidence>
<name>A0A9N7YSK8_PLEPL</name>
<dbReference type="Proteomes" id="UP001153269">
    <property type="component" value="Unassembled WGS sequence"/>
</dbReference>
<gene>
    <name evidence="1" type="ORF">PLEPLA_LOCUS26128</name>
</gene>
<protein>
    <submittedName>
        <fullName evidence="1">Uncharacterized protein</fullName>
    </submittedName>
</protein>
<evidence type="ECO:0000313" key="1">
    <source>
        <dbReference type="EMBL" id="CAB1438174.1"/>
    </source>
</evidence>
<dbReference type="EMBL" id="CADEAL010002113">
    <property type="protein sequence ID" value="CAB1438174.1"/>
    <property type="molecule type" value="Genomic_DNA"/>
</dbReference>
<sequence>MEETLGVQDKRGMKLREIKGLKERRTEATGESGWTGGGLVAETWTMGREGLWFVSVPLSKAPYSPNICSPSA</sequence>
<reference evidence="1" key="1">
    <citation type="submission" date="2020-03" db="EMBL/GenBank/DDBJ databases">
        <authorList>
            <person name="Weist P."/>
        </authorList>
    </citation>
    <scope>NUCLEOTIDE SEQUENCE</scope>
</reference>
<proteinExistence type="predicted"/>
<comment type="caution">
    <text evidence="1">The sequence shown here is derived from an EMBL/GenBank/DDBJ whole genome shotgun (WGS) entry which is preliminary data.</text>
</comment>
<keyword evidence="2" id="KW-1185">Reference proteome</keyword>
<accession>A0A9N7YSK8</accession>
<dbReference type="AlphaFoldDB" id="A0A9N7YSK8"/>
<feature type="non-terminal residue" evidence="1">
    <location>
        <position position="72"/>
    </location>
</feature>
<organism evidence="1 2">
    <name type="scientific">Pleuronectes platessa</name>
    <name type="common">European plaice</name>
    <dbReference type="NCBI Taxonomy" id="8262"/>
    <lineage>
        <taxon>Eukaryota</taxon>
        <taxon>Metazoa</taxon>
        <taxon>Chordata</taxon>
        <taxon>Craniata</taxon>
        <taxon>Vertebrata</taxon>
        <taxon>Euteleostomi</taxon>
        <taxon>Actinopterygii</taxon>
        <taxon>Neopterygii</taxon>
        <taxon>Teleostei</taxon>
        <taxon>Neoteleostei</taxon>
        <taxon>Acanthomorphata</taxon>
        <taxon>Carangaria</taxon>
        <taxon>Pleuronectiformes</taxon>
        <taxon>Pleuronectoidei</taxon>
        <taxon>Pleuronectidae</taxon>
        <taxon>Pleuronectes</taxon>
    </lineage>
</organism>